<dbReference type="STRING" id="1454006.AW14_01295"/>
<name>A0A0C5W878_9FLAO</name>
<dbReference type="Proteomes" id="UP000032229">
    <property type="component" value="Chromosome"/>
</dbReference>
<protein>
    <recommendedName>
        <fullName evidence="3">DUF1569 domain-containing protein</fullName>
    </recommendedName>
</protein>
<dbReference type="AlphaFoldDB" id="A0A0C5W878"/>
<evidence type="ECO:0000313" key="1">
    <source>
        <dbReference type="EMBL" id="AJR02482.1"/>
    </source>
</evidence>
<evidence type="ECO:0008006" key="3">
    <source>
        <dbReference type="Google" id="ProtNLM"/>
    </source>
</evidence>
<gene>
    <name evidence="1" type="ORF">AW14_01295</name>
</gene>
<sequence length="151" mass="17798">MKSIFEKDAYQEITNRLNNLTSQNKAKWGKMNVTEMLSHCRKPFEVALQEVTIEKPNIVMRLLFKMVSPSLYNDKPWKQGLPTAKEFIEHIDNSAFEAQKNLLKSKIEQISQSEAFFKPSKVHPYFGKFNSEQWGKSFYKHLDHHFRQFGV</sequence>
<dbReference type="OrthoDB" id="2599194at2"/>
<keyword evidence="2" id="KW-1185">Reference proteome</keyword>
<dbReference type="Gene3D" id="1.20.120.450">
    <property type="entry name" value="dinb family like domain"/>
    <property type="match status" value="1"/>
</dbReference>
<reference evidence="1 2" key="1">
    <citation type="submission" date="2014-02" db="EMBL/GenBank/DDBJ databases">
        <authorList>
            <person name="Young C.-C."/>
            <person name="Hameed A."/>
            <person name="Huang H.-C."/>
            <person name="Shahina M."/>
        </authorList>
    </citation>
    <scope>NUCLEOTIDE SEQUENCE [LARGE SCALE GENOMIC DNA]</scope>
    <source>
        <strain evidence="1 2">CC-SAMT-1</strain>
    </source>
</reference>
<evidence type="ECO:0000313" key="2">
    <source>
        <dbReference type="Proteomes" id="UP000032229"/>
    </source>
</evidence>
<accession>A0A0C5W878</accession>
<organism evidence="1 2">
    <name type="scientific">Siansivirga zeaxanthinifaciens CC-SAMT-1</name>
    <dbReference type="NCBI Taxonomy" id="1454006"/>
    <lineage>
        <taxon>Bacteria</taxon>
        <taxon>Pseudomonadati</taxon>
        <taxon>Bacteroidota</taxon>
        <taxon>Flavobacteriia</taxon>
        <taxon>Flavobacteriales</taxon>
        <taxon>Flavobacteriaceae</taxon>
        <taxon>Siansivirga</taxon>
    </lineage>
</organism>
<dbReference type="InterPro" id="IPR034660">
    <property type="entry name" value="DinB/YfiT-like"/>
</dbReference>
<dbReference type="InterPro" id="IPR011463">
    <property type="entry name" value="DUF1569"/>
</dbReference>
<dbReference type="EMBL" id="CP007202">
    <property type="protein sequence ID" value="AJR02482.1"/>
    <property type="molecule type" value="Genomic_DNA"/>
</dbReference>
<dbReference type="Pfam" id="PF07606">
    <property type="entry name" value="DUF1569"/>
    <property type="match status" value="1"/>
</dbReference>
<dbReference type="RefSeq" id="WP_044637159.1">
    <property type="nucleotide sequence ID" value="NZ_CP007202.1"/>
</dbReference>
<dbReference type="HOGENOM" id="CLU_142853_0_0_10"/>
<dbReference type="KEGG" id="sze:AW14_01295"/>
<proteinExistence type="predicted"/>
<dbReference type="PATRIC" id="fig|1454006.5.peg.242"/>